<evidence type="ECO:0000256" key="4">
    <source>
        <dbReference type="ARBA" id="ARBA00022692"/>
    </source>
</evidence>
<organism evidence="10 11">
    <name type="scientific">Sharpea azabuensis</name>
    <dbReference type="NCBI Taxonomy" id="322505"/>
    <lineage>
        <taxon>Bacteria</taxon>
        <taxon>Bacillati</taxon>
        <taxon>Bacillota</taxon>
        <taxon>Erysipelotrichia</taxon>
        <taxon>Erysipelotrichales</taxon>
        <taxon>Coprobacillaceae</taxon>
        <taxon>Sharpea</taxon>
    </lineage>
</organism>
<comment type="catalytic activity">
    <reaction evidence="9">
        <text>L-threonine(in) + Na(+)(in) = L-threonine(out) + Na(+)(out)</text>
        <dbReference type="Rhea" id="RHEA:69999"/>
        <dbReference type="ChEBI" id="CHEBI:29101"/>
        <dbReference type="ChEBI" id="CHEBI:57926"/>
    </reaction>
</comment>
<dbReference type="FunFam" id="1.10.3860.10:FF:000003">
    <property type="entry name" value="Serine/threonine transporter sstT"/>
    <property type="match status" value="1"/>
</dbReference>
<dbReference type="InterPro" id="IPR023025">
    <property type="entry name" value="Ser_Thr_transp_SstT"/>
</dbReference>
<feature type="transmembrane region" description="Helical" evidence="9">
    <location>
        <begin position="77"/>
        <end position="99"/>
    </location>
</feature>
<dbReference type="GeneID" id="54119433"/>
<evidence type="ECO:0000256" key="3">
    <source>
        <dbReference type="ARBA" id="ARBA00022475"/>
    </source>
</evidence>
<gene>
    <name evidence="9" type="primary">sstT</name>
    <name evidence="10" type="ORF">SAMN04487834_100388</name>
</gene>
<comment type="catalytic activity">
    <reaction evidence="9">
        <text>L-serine(in) + Na(+)(in) = L-serine(out) + Na(+)(out)</text>
        <dbReference type="Rhea" id="RHEA:29575"/>
        <dbReference type="ChEBI" id="CHEBI:29101"/>
        <dbReference type="ChEBI" id="CHEBI:33384"/>
    </reaction>
</comment>
<dbReference type="EMBL" id="FNYK01000003">
    <property type="protein sequence ID" value="SEI42755.1"/>
    <property type="molecule type" value="Genomic_DNA"/>
</dbReference>
<protein>
    <recommendedName>
        <fullName evidence="9">Serine/threonine transporter SstT</fullName>
    </recommendedName>
    <alternativeName>
        <fullName evidence="9">Na(+)/serine-threonine symporter</fullName>
    </alternativeName>
</protein>
<feature type="transmembrane region" description="Helical" evidence="9">
    <location>
        <begin position="210"/>
        <end position="236"/>
    </location>
</feature>
<dbReference type="eggNOG" id="COG3633">
    <property type="taxonomic scope" value="Bacteria"/>
</dbReference>
<feature type="transmembrane region" description="Helical" evidence="9">
    <location>
        <begin position="284"/>
        <end position="309"/>
    </location>
</feature>
<evidence type="ECO:0000256" key="9">
    <source>
        <dbReference type="HAMAP-Rule" id="MF_01582"/>
    </source>
</evidence>
<keyword evidence="6 9" id="KW-0029">Amino-acid transport</keyword>
<proteinExistence type="inferred from homology"/>
<sequence length="424" mass="45220">MKIIKKYNETSLVVRIICGLAIGLLLALIVPKVLKLEIIGNIFIGALRGIAPILVFALVTSALVNGSGKMDRRFGSVIFLYMLSTFLAAFVAVAGSFLFPQTIALGTAYKAESVPSGIFEVISNLLLKLVDNPINALAQANYIGILFWAIIFAFALKSFASESTKAFIGNISDALTKIVKWIINMAPFGVMGLVYQTVSANGLGVFVKYGSLLGLLVGCMLLVALVVDPLIAFIVLRRNPYPLVFRCLKESGVTAFFTRSSAANIPVNMAFCEKLGLDRDMYSISIPLGATINMDGAAITITVMTLATANTLGIHPDLVSALMLSILSTLAACGSSGVTGGSLLLIPMACSLFNIPNSIAMQVVGVGIILGVVQDSVETALNSSGDVMFAATAEFREWQKKGKLLPDFMYSRKERAKFNNTDNA</sequence>
<dbReference type="NCBIfam" id="NF010151">
    <property type="entry name" value="PRK13628.1"/>
    <property type="match status" value="1"/>
</dbReference>
<keyword evidence="2 9" id="KW-0813">Transport</keyword>
<keyword evidence="7 9" id="KW-1133">Transmembrane helix</keyword>
<dbReference type="RefSeq" id="WP_033162018.1">
    <property type="nucleotide sequence ID" value="NZ_FNYK01000003.1"/>
</dbReference>
<comment type="similarity">
    <text evidence="9">Belongs to the dicarboxylate/amino acid:cation symporter (DAACS) (TC 2.A.23) family.</text>
</comment>
<feature type="transmembrane region" description="Helical" evidence="9">
    <location>
        <begin position="181"/>
        <end position="198"/>
    </location>
</feature>
<dbReference type="PANTHER" id="PTHR42865:SF8">
    <property type="entry name" value="SERINE_THREONINE TRANSPORTER SSTT"/>
    <property type="match status" value="1"/>
</dbReference>
<dbReference type="SUPFAM" id="SSF118215">
    <property type="entry name" value="Proton glutamate symport protein"/>
    <property type="match status" value="1"/>
</dbReference>
<feature type="transmembrane region" description="Helical" evidence="9">
    <location>
        <begin position="140"/>
        <end position="160"/>
    </location>
</feature>
<dbReference type="AlphaFoldDB" id="A0A1H6QU28"/>
<dbReference type="InterPro" id="IPR036458">
    <property type="entry name" value="Na:dicarbo_symporter_sf"/>
</dbReference>
<evidence type="ECO:0000256" key="5">
    <source>
        <dbReference type="ARBA" id="ARBA00022847"/>
    </source>
</evidence>
<dbReference type="OrthoDB" id="9768885at2"/>
<dbReference type="Proteomes" id="UP000183028">
    <property type="component" value="Unassembled WGS sequence"/>
</dbReference>
<evidence type="ECO:0000256" key="1">
    <source>
        <dbReference type="ARBA" id="ARBA00004141"/>
    </source>
</evidence>
<dbReference type="GO" id="GO:0005295">
    <property type="term" value="F:neutral L-amino acid:sodium symporter activity"/>
    <property type="evidence" value="ECO:0007669"/>
    <property type="project" value="TreeGrafter"/>
</dbReference>
<evidence type="ECO:0000256" key="2">
    <source>
        <dbReference type="ARBA" id="ARBA00022448"/>
    </source>
</evidence>
<dbReference type="Gene3D" id="1.10.3860.10">
    <property type="entry name" value="Sodium:dicarboxylate symporter"/>
    <property type="match status" value="1"/>
</dbReference>
<evidence type="ECO:0000256" key="8">
    <source>
        <dbReference type="ARBA" id="ARBA00023136"/>
    </source>
</evidence>
<comment type="subcellular location">
    <subcellularLocation>
        <location evidence="9">Cell membrane</location>
        <topology evidence="9">Multi-pass membrane protein</topology>
    </subcellularLocation>
    <subcellularLocation>
        <location evidence="1">Membrane</location>
        <topology evidence="1">Multi-pass membrane protein</topology>
    </subcellularLocation>
</comment>
<dbReference type="InterPro" id="IPR001991">
    <property type="entry name" value="Na-dicarboxylate_symporter"/>
</dbReference>
<reference evidence="11" key="1">
    <citation type="submission" date="2016-10" db="EMBL/GenBank/DDBJ databases">
        <authorList>
            <person name="Varghese N."/>
        </authorList>
    </citation>
    <scope>NUCLEOTIDE SEQUENCE [LARGE SCALE GENOMIC DNA]</scope>
    <source>
        <strain evidence="11">DSM 20406</strain>
    </source>
</reference>
<dbReference type="Pfam" id="PF00375">
    <property type="entry name" value="SDF"/>
    <property type="match status" value="1"/>
</dbReference>
<keyword evidence="3 9" id="KW-1003">Cell membrane</keyword>
<dbReference type="PANTHER" id="PTHR42865">
    <property type="entry name" value="PROTON/GLUTAMATE-ASPARTATE SYMPORTER"/>
    <property type="match status" value="1"/>
</dbReference>
<dbReference type="GO" id="GO:0005886">
    <property type="term" value="C:plasma membrane"/>
    <property type="evidence" value="ECO:0007669"/>
    <property type="project" value="UniProtKB-SubCell"/>
</dbReference>
<evidence type="ECO:0000313" key="10">
    <source>
        <dbReference type="EMBL" id="SEI42755.1"/>
    </source>
</evidence>
<dbReference type="GO" id="GO:0015826">
    <property type="term" value="P:threonine transport"/>
    <property type="evidence" value="ECO:0007669"/>
    <property type="project" value="InterPro"/>
</dbReference>
<feature type="transmembrane region" description="Helical" evidence="9">
    <location>
        <begin position="321"/>
        <end position="346"/>
    </location>
</feature>
<evidence type="ECO:0000256" key="7">
    <source>
        <dbReference type="ARBA" id="ARBA00022989"/>
    </source>
</evidence>
<evidence type="ECO:0000256" key="6">
    <source>
        <dbReference type="ARBA" id="ARBA00022970"/>
    </source>
</evidence>
<feature type="transmembrane region" description="Helical" evidence="9">
    <location>
        <begin position="12"/>
        <end position="30"/>
    </location>
</feature>
<dbReference type="GO" id="GO:0032329">
    <property type="term" value="P:serine transport"/>
    <property type="evidence" value="ECO:0007669"/>
    <property type="project" value="InterPro"/>
</dbReference>
<comment type="function">
    <text evidence="9">Involved in the import of serine and threonine into the cell, with the concomitant import of sodium (symport system).</text>
</comment>
<feature type="transmembrane region" description="Helical" evidence="9">
    <location>
        <begin position="42"/>
        <end position="65"/>
    </location>
</feature>
<name>A0A1H6QU28_9FIRM</name>
<keyword evidence="8 9" id="KW-0472">Membrane</keyword>
<keyword evidence="5 9" id="KW-0769">Symport</keyword>
<accession>A0A1H6QU28</accession>
<keyword evidence="4 9" id="KW-0812">Transmembrane</keyword>
<keyword evidence="11" id="KW-1185">Reference proteome</keyword>
<evidence type="ECO:0000313" key="11">
    <source>
        <dbReference type="Proteomes" id="UP000183028"/>
    </source>
</evidence>
<dbReference type="PRINTS" id="PR00173">
    <property type="entry name" value="EDTRNSPORT"/>
</dbReference>
<dbReference type="HAMAP" id="MF_01582">
    <property type="entry name" value="Ser_Thr_transp_SstT"/>
    <property type="match status" value="1"/>
</dbReference>